<evidence type="ECO:0008006" key="8">
    <source>
        <dbReference type="Google" id="ProtNLM"/>
    </source>
</evidence>
<dbReference type="AlphaFoldDB" id="A0A0W4ZR69"/>
<dbReference type="SUPFAM" id="SSF50978">
    <property type="entry name" value="WD40 repeat-like"/>
    <property type="match status" value="1"/>
</dbReference>
<evidence type="ECO:0000259" key="5">
    <source>
        <dbReference type="Pfam" id="PF23726"/>
    </source>
</evidence>
<dbReference type="OrthoDB" id="433457at2759"/>
<dbReference type="PANTHER" id="PTHR10644">
    <property type="entry name" value="DNA REPAIR/RNA PROCESSING CPSF FAMILY"/>
    <property type="match status" value="1"/>
</dbReference>
<dbReference type="InterPro" id="IPR058543">
    <property type="entry name" value="Beta-prop_RSE1/DDB1/CPSF1_2nd"/>
</dbReference>
<feature type="domain" description="RSE1/DDB1/CPSF1 C-terminal" evidence="3">
    <location>
        <begin position="750"/>
        <end position="1058"/>
    </location>
</feature>
<dbReference type="Pfam" id="PF23726">
    <property type="entry name" value="Beta-prop_RSE1_2nd"/>
    <property type="match status" value="1"/>
</dbReference>
<protein>
    <recommendedName>
        <fullName evidence="8">DNA damage-binding protein 1</fullName>
    </recommendedName>
</protein>
<dbReference type="Gene3D" id="2.130.10.10">
    <property type="entry name" value="YVTN repeat-like/Quinoprotein amine dehydrogenase"/>
    <property type="match status" value="3"/>
</dbReference>
<dbReference type="InterPro" id="IPR015943">
    <property type="entry name" value="WD40/YVTN_repeat-like_dom_sf"/>
</dbReference>
<dbReference type="InterPro" id="IPR036322">
    <property type="entry name" value="WD40_repeat_dom_sf"/>
</dbReference>
<dbReference type="EMBL" id="LFVZ01000002">
    <property type="protein sequence ID" value="KTW30870.1"/>
    <property type="molecule type" value="Genomic_DNA"/>
</dbReference>
<feature type="domain" description="RSE1/DDB1/CPSF1 first beta-propeller" evidence="4">
    <location>
        <begin position="12"/>
        <end position="348"/>
    </location>
</feature>
<evidence type="ECO:0000256" key="2">
    <source>
        <dbReference type="ARBA" id="ARBA00023242"/>
    </source>
</evidence>
<organism evidence="6 7">
    <name type="scientific">Pneumocystis carinii (strain B80)</name>
    <name type="common">Rat pneumocystis pneumonia agent</name>
    <name type="synonym">Pneumocystis carinii f. sp. carinii</name>
    <dbReference type="NCBI Taxonomy" id="1408658"/>
    <lineage>
        <taxon>Eukaryota</taxon>
        <taxon>Fungi</taxon>
        <taxon>Dikarya</taxon>
        <taxon>Ascomycota</taxon>
        <taxon>Taphrinomycotina</taxon>
        <taxon>Pneumocystomycetes</taxon>
        <taxon>Pneumocystaceae</taxon>
        <taxon>Pneumocystis</taxon>
    </lineage>
</organism>
<name>A0A0W4ZR69_PNEC8</name>
<dbReference type="InterPro" id="IPR018846">
    <property type="entry name" value="Beta-prop_RSE1/DDB1/CPSF1_1st"/>
</dbReference>
<sequence length="1096" mass="122691">MAYVVSAHKASSIKYAVKSYFLDPEKPSLIVAKSNRIEIYTLSSQGLKQAHEFTINGKISAILSYRPITGFDTDHLFIVIEECMYFTLSWDRVKHKLRNEILSRDVFDPSLKASSRGHLSIIDPDSRVIGLYLYQGLITIIGIKTGRHQKNDYTMNNKSMNETFSLRLMELNIITITFLFSCSRPTIAVLYQDSKCAKHLNSYEIIIQSREKHIKEGSLKGRNLDIGSSLLIPLLDSGIIVVGEQTLMYFHPNSGIKSKSILPIPTVFSSYTTVNNNKHILADDYGRIFMLTLSNSPKDSDYMNIFQIGITNIASVLVYLENSYLFVGSHYGDSQLVNISDCSILQSFSNISPISDFCFVNKEGRNKSIVTCSGAYKDGSLRIIRYGIGMNKTAEISNVNGIHGIWGLYSRDKFEYTILVISFVNETRVLKVFENIINGPELEEWENFSSFDTSLPTLVAGNVNNHLFCFISNKSIRLIDWENDLILKEWMPEMNDLITCACLDSDFASVSLTKGKVVAFSLKNMTIIQVGKYNFDHEVSCIDISNNELISVGLWTFPSIHILSVPAMELLLSYNLIGSVVPRSICITSLTSINEPIVLVGMGDGTLLSYSLKDLNKGVLINQKNIIIGTLPVNLSRFITPNSINVFAISDEPTIIYGDNGKLSFSSVNLKETTCMSSFISTTFSSTIVVVSEDNIKIGSIDSSQQLQIRTIPLGELPRRVCYHDKQKVFGILTIKLFLEDSSGNEIQSSYLKILDSISFDVLDFFQLETNECVQCITTITINNEDMFVVGTGFLLPEENENPKGRIILFGITGSKKIWIFSEIQVNDAVYCIGVIDNKIVAGINATVYLYAYDDFSRNFNIIATYRSPVLCLSLAIHGIHIIIGDLMKSVSLLALVDMENGVKLKEIAKDYSPLWMTCVSALDDNLYIGAEAEGNLTLFMKDSNTSIEEKIDKLQIISEIKWGELINQIKPGTILSSENPIILSRATFVTVDGSIAFVFTIKNEHLEFLINLQSNMGKVVNGIGHLNHSNWRAFCNKRKKVNEPKCFIDGDFIECFIDLDDDTKQKIINGDNGGVPLSLTIREVNRIIEDFIKLH</sequence>
<evidence type="ECO:0000256" key="1">
    <source>
        <dbReference type="ARBA" id="ARBA00004123"/>
    </source>
</evidence>
<dbReference type="Proteomes" id="UP000054454">
    <property type="component" value="Unassembled WGS sequence"/>
</dbReference>
<dbReference type="GO" id="GO:0003676">
    <property type="term" value="F:nucleic acid binding"/>
    <property type="evidence" value="ECO:0007669"/>
    <property type="project" value="InterPro"/>
</dbReference>
<dbReference type="GeneID" id="28935395"/>
<proteinExistence type="predicted"/>
<dbReference type="InterPro" id="IPR004871">
    <property type="entry name" value="RSE1/DDB1/CPSF1_C"/>
</dbReference>
<dbReference type="RefSeq" id="XP_018227466.1">
    <property type="nucleotide sequence ID" value="XM_018369193.1"/>
</dbReference>
<keyword evidence="7" id="KW-1185">Reference proteome</keyword>
<dbReference type="Pfam" id="PF10433">
    <property type="entry name" value="Beta-prop_RSE1_1st"/>
    <property type="match status" value="1"/>
</dbReference>
<feature type="domain" description="RSE1/DDB1/CPSF1 second beta-propeller" evidence="5">
    <location>
        <begin position="396"/>
        <end position="701"/>
    </location>
</feature>
<reference evidence="7" key="1">
    <citation type="journal article" date="2016" name="Nat. Commun.">
        <title>Genome analysis of three Pneumocystis species reveals adaptation mechanisms to life exclusively in mammalian hosts.</title>
        <authorList>
            <person name="Ma L."/>
            <person name="Chen Z."/>
            <person name="Huang D.W."/>
            <person name="Kutty G."/>
            <person name="Ishihara M."/>
            <person name="Wang H."/>
            <person name="Abouelleil A."/>
            <person name="Bishop L."/>
            <person name="Davey E."/>
            <person name="Deng R."/>
            <person name="Deng X."/>
            <person name="Fan L."/>
            <person name="Fantoni G."/>
            <person name="Fitzgerald M."/>
            <person name="Gogineni E."/>
            <person name="Goldberg J.M."/>
            <person name="Handley G."/>
            <person name="Hu X."/>
            <person name="Huber C."/>
            <person name="Jiao X."/>
            <person name="Jones K."/>
            <person name="Levin J.Z."/>
            <person name="Liu Y."/>
            <person name="Macdonald P."/>
            <person name="Melnikov A."/>
            <person name="Raley C."/>
            <person name="Sassi M."/>
            <person name="Sherman B.T."/>
            <person name="Song X."/>
            <person name="Sykes S."/>
            <person name="Tran B."/>
            <person name="Walsh L."/>
            <person name="Xia Y."/>
            <person name="Yang J."/>
            <person name="Young S."/>
            <person name="Zeng Q."/>
            <person name="Zheng X."/>
            <person name="Stephens R."/>
            <person name="Nusbaum C."/>
            <person name="Birren B.W."/>
            <person name="Azadi P."/>
            <person name="Lempicki R.A."/>
            <person name="Cuomo C.A."/>
            <person name="Kovacs J.A."/>
        </authorList>
    </citation>
    <scope>NUCLEOTIDE SEQUENCE [LARGE SCALE GENOMIC DNA]</scope>
    <source>
        <strain evidence="7">B80</strain>
    </source>
</reference>
<dbReference type="InterPro" id="IPR050358">
    <property type="entry name" value="RSE1/DDB1/CFT1"/>
</dbReference>
<keyword evidence="2" id="KW-0539">Nucleus</keyword>
<dbReference type="SUPFAM" id="SSF50969">
    <property type="entry name" value="YVTN repeat-like/Quinoprotein amine dehydrogenase"/>
    <property type="match status" value="1"/>
</dbReference>
<gene>
    <name evidence="6" type="ORF">T552_00580</name>
</gene>
<evidence type="ECO:0000313" key="6">
    <source>
        <dbReference type="EMBL" id="KTW30870.1"/>
    </source>
</evidence>
<dbReference type="Gene3D" id="1.10.150.910">
    <property type="match status" value="1"/>
</dbReference>
<dbReference type="VEuPathDB" id="FungiDB:T552_00580"/>
<dbReference type="GO" id="GO:0005634">
    <property type="term" value="C:nucleus"/>
    <property type="evidence" value="ECO:0007669"/>
    <property type="project" value="UniProtKB-SubCell"/>
</dbReference>
<comment type="caution">
    <text evidence="6">The sequence shown here is derived from an EMBL/GenBank/DDBJ whole genome shotgun (WGS) entry which is preliminary data.</text>
</comment>
<evidence type="ECO:0000259" key="4">
    <source>
        <dbReference type="Pfam" id="PF10433"/>
    </source>
</evidence>
<evidence type="ECO:0000313" key="7">
    <source>
        <dbReference type="Proteomes" id="UP000054454"/>
    </source>
</evidence>
<accession>A0A0W4ZR69</accession>
<comment type="subcellular location">
    <subcellularLocation>
        <location evidence="1">Nucleus</location>
    </subcellularLocation>
</comment>
<dbReference type="Pfam" id="PF03178">
    <property type="entry name" value="CPSF_A"/>
    <property type="match status" value="1"/>
</dbReference>
<evidence type="ECO:0000259" key="3">
    <source>
        <dbReference type="Pfam" id="PF03178"/>
    </source>
</evidence>
<dbReference type="InterPro" id="IPR011044">
    <property type="entry name" value="Quino_amine_DH_bsu"/>
</dbReference>